<feature type="transmembrane region" description="Helical" evidence="1">
    <location>
        <begin position="46"/>
        <end position="68"/>
    </location>
</feature>
<dbReference type="AlphaFoldDB" id="A0AB34JCY4"/>
<dbReference type="InterPro" id="IPR000014">
    <property type="entry name" value="PAS"/>
</dbReference>
<evidence type="ECO:0000313" key="4">
    <source>
        <dbReference type="Proteomes" id="UP001515480"/>
    </source>
</evidence>
<dbReference type="SUPFAM" id="SSF55785">
    <property type="entry name" value="PYP-like sensor domain (PAS domain)"/>
    <property type="match status" value="1"/>
</dbReference>
<keyword evidence="1" id="KW-0472">Membrane</keyword>
<dbReference type="Pfam" id="PF00989">
    <property type="entry name" value="PAS"/>
    <property type="match status" value="1"/>
</dbReference>
<sequence length="262" mass="29282">MNSTINSQRLKDALASYWWVIYLWIALSLAATCCCLYDPLPLNLSFVRLPVFLVPMLLGILLTQWLTVPYGYRSLAFLLNVSLLAITRALAHVGWEMELMAYVVLLLTSGLGFISDWAGRADSWHTGGNKGLYAVLEDLTEPVVLVKHHTIISLNRAALAALGYASGVDLAGKDVSVLMDEPEASIHHQFIQRYEKTGEAKIIGRPRVVNARHRDGSRVSVLLSVSALCNRGEYIAIMYRRYHHATKKLNRDDRDEGDEDNA</sequence>
<dbReference type="InterPro" id="IPR013767">
    <property type="entry name" value="PAS_fold"/>
</dbReference>
<dbReference type="InterPro" id="IPR035965">
    <property type="entry name" value="PAS-like_dom_sf"/>
</dbReference>
<evidence type="ECO:0000259" key="2">
    <source>
        <dbReference type="Pfam" id="PF00989"/>
    </source>
</evidence>
<feature type="transmembrane region" description="Helical" evidence="1">
    <location>
        <begin position="99"/>
        <end position="118"/>
    </location>
</feature>
<dbReference type="NCBIfam" id="TIGR00229">
    <property type="entry name" value="sensory_box"/>
    <property type="match status" value="1"/>
</dbReference>
<dbReference type="Proteomes" id="UP001515480">
    <property type="component" value="Unassembled WGS sequence"/>
</dbReference>
<feature type="transmembrane region" description="Helical" evidence="1">
    <location>
        <begin position="75"/>
        <end position="93"/>
    </location>
</feature>
<organism evidence="3 4">
    <name type="scientific">Prymnesium parvum</name>
    <name type="common">Toxic golden alga</name>
    <dbReference type="NCBI Taxonomy" id="97485"/>
    <lineage>
        <taxon>Eukaryota</taxon>
        <taxon>Haptista</taxon>
        <taxon>Haptophyta</taxon>
        <taxon>Prymnesiophyceae</taxon>
        <taxon>Prymnesiales</taxon>
        <taxon>Prymnesiaceae</taxon>
        <taxon>Prymnesium</taxon>
    </lineage>
</organism>
<dbReference type="CDD" id="cd00130">
    <property type="entry name" value="PAS"/>
    <property type="match status" value="1"/>
</dbReference>
<name>A0AB34JCY4_PRYPA</name>
<accession>A0AB34JCY4</accession>
<evidence type="ECO:0000313" key="3">
    <source>
        <dbReference type="EMBL" id="KAL1518755.1"/>
    </source>
</evidence>
<evidence type="ECO:0000256" key="1">
    <source>
        <dbReference type="SAM" id="Phobius"/>
    </source>
</evidence>
<gene>
    <name evidence="3" type="ORF">AB1Y20_003039</name>
</gene>
<feature type="domain" description="PAS fold" evidence="2">
    <location>
        <begin position="133"/>
        <end position="233"/>
    </location>
</feature>
<keyword evidence="1" id="KW-1133">Transmembrane helix</keyword>
<keyword evidence="1" id="KW-0812">Transmembrane</keyword>
<dbReference type="EMBL" id="JBGBPQ010000010">
    <property type="protein sequence ID" value="KAL1518755.1"/>
    <property type="molecule type" value="Genomic_DNA"/>
</dbReference>
<protein>
    <recommendedName>
        <fullName evidence="2">PAS fold domain-containing protein</fullName>
    </recommendedName>
</protein>
<dbReference type="Gene3D" id="3.30.450.20">
    <property type="entry name" value="PAS domain"/>
    <property type="match status" value="1"/>
</dbReference>
<proteinExistence type="predicted"/>
<dbReference type="GO" id="GO:0006355">
    <property type="term" value="P:regulation of DNA-templated transcription"/>
    <property type="evidence" value="ECO:0007669"/>
    <property type="project" value="InterPro"/>
</dbReference>
<feature type="transmembrane region" description="Helical" evidence="1">
    <location>
        <begin position="21"/>
        <end position="40"/>
    </location>
</feature>
<comment type="caution">
    <text evidence="3">The sequence shown here is derived from an EMBL/GenBank/DDBJ whole genome shotgun (WGS) entry which is preliminary data.</text>
</comment>
<reference evidence="3 4" key="1">
    <citation type="journal article" date="2024" name="Science">
        <title>Giant polyketide synthase enzymes in the biosynthesis of giant marine polyether toxins.</title>
        <authorList>
            <person name="Fallon T.R."/>
            <person name="Shende V.V."/>
            <person name="Wierzbicki I.H."/>
            <person name="Pendleton A.L."/>
            <person name="Watervoot N.F."/>
            <person name="Auber R.P."/>
            <person name="Gonzalez D.J."/>
            <person name="Wisecaver J.H."/>
            <person name="Moore B.S."/>
        </authorList>
    </citation>
    <scope>NUCLEOTIDE SEQUENCE [LARGE SCALE GENOMIC DNA]</scope>
    <source>
        <strain evidence="3 4">12B1</strain>
    </source>
</reference>
<keyword evidence="4" id="KW-1185">Reference proteome</keyword>